<evidence type="ECO:0000256" key="7">
    <source>
        <dbReference type="ARBA" id="ARBA00022833"/>
    </source>
</evidence>
<dbReference type="GO" id="GO:0016787">
    <property type="term" value="F:hydrolase activity"/>
    <property type="evidence" value="ECO:0007669"/>
    <property type="project" value="UniProtKB-KW"/>
</dbReference>
<keyword evidence="6" id="KW-0378">Hydrolase</keyword>
<accession>A0A0G0YVB0</accession>
<evidence type="ECO:0000256" key="4">
    <source>
        <dbReference type="ARBA" id="ARBA00022723"/>
    </source>
</evidence>
<keyword evidence="2" id="KW-0819">tRNA processing</keyword>
<comment type="caution">
    <text evidence="8">The sequence shown here is derived from an EMBL/GenBank/DDBJ whole genome shotgun (WGS) entry which is preliminary data.</text>
</comment>
<keyword evidence="7" id="KW-0862">Zinc</keyword>
<sequence length="102" mass="12279">MIHRNQDPKLQQIARERIDILFREAKLNPEYANRYVFLARKIAMKLNVKIPKEYKMRYCHNCYKYFTSKNVSIRTNAKTKAVEYRCKACGHANRYGYAREKV</sequence>
<dbReference type="GO" id="GO:0004519">
    <property type="term" value="F:endonuclease activity"/>
    <property type="evidence" value="ECO:0007669"/>
    <property type="project" value="UniProtKB-KW"/>
</dbReference>
<dbReference type="AlphaFoldDB" id="A0A0G0YVB0"/>
<keyword evidence="5" id="KW-0255">Endonuclease</keyword>
<dbReference type="Gene3D" id="6.20.50.20">
    <property type="match status" value="1"/>
</dbReference>
<name>A0A0G0YVB0_9BACT</name>
<keyword evidence="4" id="KW-0479">Metal-binding</keyword>
<evidence type="ECO:0000256" key="5">
    <source>
        <dbReference type="ARBA" id="ARBA00022759"/>
    </source>
</evidence>
<evidence type="ECO:0000256" key="3">
    <source>
        <dbReference type="ARBA" id="ARBA00022722"/>
    </source>
</evidence>
<reference evidence="8 9" key="1">
    <citation type="journal article" date="2015" name="Nature">
        <title>rRNA introns, odd ribosomes, and small enigmatic genomes across a large radiation of phyla.</title>
        <authorList>
            <person name="Brown C.T."/>
            <person name="Hug L.A."/>
            <person name="Thomas B.C."/>
            <person name="Sharon I."/>
            <person name="Castelle C.J."/>
            <person name="Singh A."/>
            <person name="Wilkins M.J."/>
            <person name="Williams K.H."/>
            <person name="Banfield J.F."/>
        </authorList>
    </citation>
    <scope>NUCLEOTIDE SEQUENCE [LARGE SCALE GENOMIC DNA]</scope>
</reference>
<dbReference type="Proteomes" id="UP000034753">
    <property type="component" value="Unassembled WGS sequence"/>
</dbReference>
<dbReference type="GO" id="GO:0046872">
    <property type="term" value="F:metal ion binding"/>
    <property type="evidence" value="ECO:0007669"/>
    <property type="project" value="UniProtKB-KW"/>
</dbReference>
<evidence type="ECO:0000256" key="6">
    <source>
        <dbReference type="ARBA" id="ARBA00022801"/>
    </source>
</evidence>
<proteinExistence type="inferred from homology"/>
<dbReference type="Gene3D" id="1.20.5.420">
    <property type="entry name" value="Immunoglobulin FC, subunit C"/>
    <property type="match status" value="1"/>
</dbReference>
<evidence type="ECO:0000256" key="1">
    <source>
        <dbReference type="ARBA" id="ARBA00022490"/>
    </source>
</evidence>
<gene>
    <name evidence="8" type="ORF">UU67_C0021G0004</name>
</gene>
<dbReference type="GO" id="GO:0030677">
    <property type="term" value="C:ribonuclease P complex"/>
    <property type="evidence" value="ECO:0007669"/>
    <property type="project" value="InterPro"/>
</dbReference>
<dbReference type="GO" id="GO:0001682">
    <property type="term" value="P:tRNA 5'-leader removal"/>
    <property type="evidence" value="ECO:0007669"/>
    <property type="project" value="InterPro"/>
</dbReference>
<dbReference type="HAMAP" id="MF_00757">
    <property type="entry name" value="RNase_P_4"/>
    <property type="match status" value="1"/>
</dbReference>
<dbReference type="Pfam" id="PF04032">
    <property type="entry name" value="Rpr2"/>
    <property type="match status" value="1"/>
</dbReference>
<keyword evidence="1" id="KW-0963">Cytoplasm</keyword>
<evidence type="ECO:0000313" key="9">
    <source>
        <dbReference type="Proteomes" id="UP000034753"/>
    </source>
</evidence>
<dbReference type="EMBL" id="LCBN01000021">
    <property type="protein sequence ID" value="KKS13601.1"/>
    <property type="molecule type" value="Genomic_DNA"/>
</dbReference>
<organism evidence="8 9">
    <name type="scientific">Candidatus Daviesbacteria bacterium GW2011_GWB1_41_5</name>
    <dbReference type="NCBI Taxonomy" id="1618429"/>
    <lineage>
        <taxon>Bacteria</taxon>
        <taxon>Candidatus Daviesiibacteriota</taxon>
    </lineage>
</organism>
<dbReference type="InterPro" id="IPR007175">
    <property type="entry name" value="Rpr2/Snm1/Rpp21"/>
</dbReference>
<protein>
    <submittedName>
        <fullName evidence="8">Ribonuclease P protein component 4</fullName>
    </submittedName>
</protein>
<dbReference type="InterPro" id="IPR016432">
    <property type="entry name" value="RNP4"/>
</dbReference>
<evidence type="ECO:0000256" key="2">
    <source>
        <dbReference type="ARBA" id="ARBA00022694"/>
    </source>
</evidence>
<evidence type="ECO:0000313" key="8">
    <source>
        <dbReference type="EMBL" id="KKS13601.1"/>
    </source>
</evidence>
<keyword evidence="3" id="KW-0540">Nuclease</keyword>
<dbReference type="PIRSF" id="PIRSF004878">
    <property type="entry name" value="RNase_P_4"/>
    <property type="match status" value="1"/>
</dbReference>